<reference evidence="2" key="1">
    <citation type="submission" date="2021-03" db="EMBL/GenBank/DDBJ databases">
        <authorList>
            <person name="Sun Q."/>
        </authorList>
    </citation>
    <scope>NUCLEOTIDE SEQUENCE</scope>
    <source>
        <strain evidence="2">CCM 8862</strain>
    </source>
</reference>
<dbReference type="AlphaFoldDB" id="A0A939DYW9"/>
<dbReference type="PROSITE" id="PS51257">
    <property type="entry name" value="PROKAR_LIPOPROTEIN"/>
    <property type="match status" value="1"/>
</dbReference>
<accession>A0A939DYW9</accession>
<protein>
    <recommendedName>
        <fullName evidence="4">Lipoprotein</fullName>
    </recommendedName>
</protein>
<dbReference type="EMBL" id="JAFLEQ010000003">
    <property type="protein sequence ID" value="MBN9643573.1"/>
    <property type="molecule type" value="Genomic_DNA"/>
</dbReference>
<comment type="caution">
    <text evidence="2">The sequence shown here is derived from an EMBL/GenBank/DDBJ whole genome shotgun (WGS) entry which is preliminary data.</text>
</comment>
<name>A0A939DYW9_9CORY</name>
<organism evidence="2 3">
    <name type="scientific">Corynebacterium mendelii</name>
    <dbReference type="NCBI Taxonomy" id="2765362"/>
    <lineage>
        <taxon>Bacteria</taxon>
        <taxon>Bacillati</taxon>
        <taxon>Actinomycetota</taxon>
        <taxon>Actinomycetes</taxon>
        <taxon>Mycobacteriales</taxon>
        <taxon>Corynebacteriaceae</taxon>
        <taxon>Corynebacterium</taxon>
    </lineage>
</organism>
<sequence>MPRRCLRVICAAAAMTAAGCGFATEPLLGKLTDAEDQGRDRVELQPGRIYSEGATGFLVACPYLPRATVEQVVAATVTDIPSSGLQEGSNALVITYPKGKVSVQRFARSAVDFCSRGAPEPILHPIDDEAVFVRDGDTWVLEFLQNSSPTAGDRH</sequence>
<gene>
    <name evidence="2" type="ORF">JZY06_02870</name>
</gene>
<keyword evidence="1" id="KW-0732">Signal</keyword>
<feature type="chain" id="PRO_5036723614" description="Lipoprotein" evidence="1">
    <location>
        <begin position="24"/>
        <end position="155"/>
    </location>
</feature>
<evidence type="ECO:0000313" key="3">
    <source>
        <dbReference type="Proteomes" id="UP000664332"/>
    </source>
</evidence>
<feature type="signal peptide" evidence="1">
    <location>
        <begin position="1"/>
        <end position="23"/>
    </location>
</feature>
<evidence type="ECO:0008006" key="4">
    <source>
        <dbReference type="Google" id="ProtNLM"/>
    </source>
</evidence>
<dbReference type="Proteomes" id="UP000664332">
    <property type="component" value="Unassembled WGS sequence"/>
</dbReference>
<evidence type="ECO:0000256" key="1">
    <source>
        <dbReference type="SAM" id="SignalP"/>
    </source>
</evidence>
<dbReference type="RefSeq" id="WP_207118263.1">
    <property type="nucleotide sequence ID" value="NZ_JAFLEQ010000003.1"/>
</dbReference>
<keyword evidence="3" id="KW-1185">Reference proteome</keyword>
<evidence type="ECO:0000313" key="2">
    <source>
        <dbReference type="EMBL" id="MBN9643573.1"/>
    </source>
</evidence>
<proteinExistence type="predicted"/>